<dbReference type="SMART" id="SM00061">
    <property type="entry name" value="MATH"/>
    <property type="match status" value="1"/>
</dbReference>
<dbReference type="OrthoDB" id="289038at2759"/>
<keyword evidence="6" id="KW-0833">Ubl conjugation pathway</keyword>
<dbReference type="AlphaFoldDB" id="A0A1Y1Z2H9"/>
<dbReference type="GO" id="GO:0004843">
    <property type="term" value="F:cysteine-type deubiquitinase activity"/>
    <property type="evidence" value="ECO:0007669"/>
    <property type="project" value="UniProtKB-EC"/>
</dbReference>
<evidence type="ECO:0000256" key="1">
    <source>
        <dbReference type="ARBA" id="ARBA00000707"/>
    </source>
</evidence>
<dbReference type="Gene3D" id="3.90.70.10">
    <property type="entry name" value="Cysteine proteinases"/>
    <property type="match status" value="1"/>
</dbReference>
<dbReference type="Pfam" id="PF14533">
    <property type="entry name" value="USP7_C2"/>
    <property type="match status" value="1"/>
</dbReference>
<dbReference type="GO" id="GO:0005634">
    <property type="term" value="C:nucleus"/>
    <property type="evidence" value="ECO:0007669"/>
    <property type="project" value="UniProtKB-SubCell"/>
</dbReference>
<keyword evidence="9" id="KW-0539">Nucleus</keyword>
<comment type="subcellular location">
    <subcellularLocation>
        <location evidence="2">Nucleus</location>
    </subcellularLocation>
</comment>
<keyword evidence="8" id="KW-0788">Thiol protease</keyword>
<keyword evidence="13" id="KW-1185">Reference proteome</keyword>
<dbReference type="InterPro" id="IPR001394">
    <property type="entry name" value="Peptidase_C19_UCH"/>
</dbReference>
<protein>
    <recommendedName>
        <fullName evidence="4">ubiquitinyl hydrolase 1</fullName>
        <ecNumber evidence="4">3.4.19.12</ecNumber>
    </recommendedName>
</protein>
<sequence>MQEDNSMSLEPTPVELDKTTEMEVDQRVPDVKEPDTLLSKVMQDLGHEVTDFQVSHWHVTNWRHLEKRITGPEFEVGGHKWRILLFPFGNNNQECTSIYLDYADPKAAPPGWHVCVQFALFISNPNDTSVFFHHTATHRFTADESDWGFTRFYELKKMMIPPESKSRPLLENDELLVSAYVRVINDTTGVLWHNFINYDSKKETGYVGLKNQGATCYMNSLLQSLYCTNFFRKATFQIPTENEEPTKSVALALQRVFYLLQTSDSPVGTTELTKSFGWDSLDSFMQHDVQEFNRVLQDNLEGKMKGTAADGAIQKLFVGKMKSYIKCLNVDYESSRVENYYDIQLNVKGCKNLRESFVDYCAVETLEGDNKYMAEGYGLQDAKKGVIFESFPPVLHLQLKRFEYDFMNDAMVKINDRHEFPLEINLDEFLSADADKSVPHNYILHGVLVHSGDLHGGHYFALLKPEKNGKWFKFDDDRVIPVTEKEILEDNYGGESLQPNQPGLRQTYRMKRFTNAYMLVYIRESAIDDILDPIAIEDIPEHLRKRFDAEKAAAEARRREKEEMHLYLNVKILTDQSIRHHQGFDLANFDGQQADPEFVNFKLRKDMTFGALKNMLVKQYNVQPEQMRLWALVSRQNKTIRPDTPISDGDAETKLEVLKDKHNPRWGELRLYLDIMEHPFTPQLWFPSVGPANGFLMGFIKYYDPKLQAMENLGKFYLEKNGKVGDVIPRLLEAKGLPSGCRIKIYEEIKPGMIEVLNPKSTFQQAEIQDGDILCFQKEAQDKEVQELGPDCLATIPEYFDFIATRIVVLFKPKFKDREPRPEIELVLGKKMSYDTVALKLAEELKTDHLKLRFTSVNPPTGAPKNIIKRTTGLVLNDMLQPSYMAPTQHVLFYEMLDVSILELETKKFLKINWLGTNAKVEETPELLVPKNSLVSDVIDTLSAKVKLSADGTQKIRMYEALNSKIHREFTGNEPIVNIPDYVTLYAEEIPAEEESMTDDDRLVACYHFSREPNNSHGVPFKFVIKKDEPFSETKKRLQSRLGMSDKDFSKIKIALVSFSSLSKPKYLEDDEVLSDADCRSDDFIGLDHPDRTPRASRFGEKAIKIFN</sequence>
<evidence type="ECO:0000313" key="12">
    <source>
        <dbReference type="EMBL" id="ORY04409.1"/>
    </source>
</evidence>
<dbReference type="FunFam" id="3.90.70.10:FF:000005">
    <property type="entry name" value="Ubiquitin carboxyl-terminal hydrolase 7"/>
    <property type="match status" value="1"/>
</dbReference>
<dbReference type="InterPro" id="IPR050164">
    <property type="entry name" value="Peptidase_C19"/>
</dbReference>
<dbReference type="InterPro" id="IPR002083">
    <property type="entry name" value="MATH/TRAF_dom"/>
</dbReference>
<dbReference type="InterPro" id="IPR038765">
    <property type="entry name" value="Papain-like_cys_pep_sf"/>
</dbReference>
<keyword evidence="7 12" id="KW-0378">Hydrolase</keyword>
<dbReference type="Proteomes" id="UP000193498">
    <property type="component" value="Unassembled WGS sequence"/>
</dbReference>
<dbReference type="InParanoid" id="A0A1Y1Z2H9"/>
<dbReference type="Pfam" id="PF12436">
    <property type="entry name" value="USP7_ICP0_bdg"/>
    <property type="match status" value="1"/>
</dbReference>
<keyword evidence="5" id="KW-0645">Protease</keyword>
<dbReference type="InterPro" id="IPR008974">
    <property type="entry name" value="TRAF-like"/>
</dbReference>
<organism evidence="12 13">
    <name type="scientific">Basidiobolus meristosporus CBS 931.73</name>
    <dbReference type="NCBI Taxonomy" id="1314790"/>
    <lineage>
        <taxon>Eukaryota</taxon>
        <taxon>Fungi</taxon>
        <taxon>Fungi incertae sedis</taxon>
        <taxon>Zoopagomycota</taxon>
        <taxon>Entomophthoromycotina</taxon>
        <taxon>Basidiobolomycetes</taxon>
        <taxon>Basidiobolales</taxon>
        <taxon>Basidiobolaceae</taxon>
        <taxon>Basidiobolus</taxon>
    </lineage>
</organism>
<dbReference type="EMBL" id="MCFE01000035">
    <property type="protein sequence ID" value="ORY04409.1"/>
    <property type="molecule type" value="Genomic_DNA"/>
</dbReference>
<accession>A0A1Y1Z2H9</accession>
<evidence type="ECO:0000256" key="7">
    <source>
        <dbReference type="ARBA" id="ARBA00022801"/>
    </source>
</evidence>
<comment type="caution">
    <text evidence="12">The sequence shown here is derived from an EMBL/GenBank/DDBJ whole genome shotgun (WGS) entry which is preliminary data.</text>
</comment>
<dbReference type="CDD" id="cd02659">
    <property type="entry name" value="peptidase_C19C"/>
    <property type="match status" value="1"/>
</dbReference>
<dbReference type="InterPro" id="IPR028889">
    <property type="entry name" value="USP"/>
</dbReference>
<dbReference type="PROSITE" id="PS00972">
    <property type="entry name" value="USP_1"/>
    <property type="match status" value="1"/>
</dbReference>
<name>A0A1Y1Z2H9_9FUNG</name>
<dbReference type="Pfam" id="PF00443">
    <property type="entry name" value="UCH"/>
    <property type="match status" value="1"/>
</dbReference>
<evidence type="ECO:0000256" key="9">
    <source>
        <dbReference type="ARBA" id="ARBA00023242"/>
    </source>
</evidence>
<dbReference type="PROSITE" id="PS50144">
    <property type="entry name" value="MATH"/>
    <property type="match status" value="1"/>
</dbReference>
<evidence type="ECO:0000313" key="13">
    <source>
        <dbReference type="Proteomes" id="UP000193498"/>
    </source>
</evidence>
<dbReference type="GO" id="GO:0006508">
    <property type="term" value="P:proteolysis"/>
    <property type="evidence" value="ECO:0007669"/>
    <property type="project" value="UniProtKB-KW"/>
</dbReference>
<dbReference type="GO" id="GO:0016579">
    <property type="term" value="P:protein deubiquitination"/>
    <property type="evidence" value="ECO:0007669"/>
    <property type="project" value="InterPro"/>
</dbReference>
<evidence type="ECO:0000256" key="3">
    <source>
        <dbReference type="ARBA" id="ARBA00009085"/>
    </source>
</evidence>
<dbReference type="InterPro" id="IPR024729">
    <property type="entry name" value="USP7_ICP0-binding_dom"/>
</dbReference>
<evidence type="ECO:0000259" key="10">
    <source>
        <dbReference type="PROSITE" id="PS50144"/>
    </source>
</evidence>
<dbReference type="GO" id="GO:0031647">
    <property type="term" value="P:regulation of protein stability"/>
    <property type="evidence" value="ECO:0007669"/>
    <property type="project" value="TreeGrafter"/>
</dbReference>
<dbReference type="PROSITE" id="PS00973">
    <property type="entry name" value="USP_2"/>
    <property type="match status" value="1"/>
</dbReference>
<feature type="domain" description="MATH" evidence="10">
    <location>
        <begin position="52"/>
        <end position="181"/>
    </location>
</feature>
<comment type="catalytic activity">
    <reaction evidence="1">
        <text>Thiol-dependent hydrolysis of ester, thioester, amide, peptide and isopeptide bonds formed by the C-terminal Gly of ubiquitin (a 76-residue protein attached to proteins as an intracellular targeting signal).</text>
        <dbReference type="EC" id="3.4.19.12"/>
    </reaction>
</comment>
<reference evidence="12 13" key="1">
    <citation type="submission" date="2016-07" db="EMBL/GenBank/DDBJ databases">
        <title>Pervasive Adenine N6-methylation of Active Genes in Fungi.</title>
        <authorList>
            <consortium name="DOE Joint Genome Institute"/>
            <person name="Mondo S.J."/>
            <person name="Dannebaum R.O."/>
            <person name="Kuo R.C."/>
            <person name="Labutti K."/>
            <person name="Haridas S."/>
            <person name="Kuo A."/>
            <person name="Salamov A."/>
            <person name="Ahrendt S.R."/>
            <person name="Lipzen A."/>
            <person name="Sullivan W."/>
            <person name="Andreopoulos W.B."/>
            <person name="Clum A."/>
            <person name="Lindquist E."/>
            <person name="Daum C."/>
            <person name="Ramamoorthy G.K."/>
            <person name="Gryganskyi A."/>
            <person name="Culley D."/>
            <person name="Magnuson J.K."/>
            <person name="James T.Y."/>
            <person name="O'Malley M.A."/>
            <person name="Stajich J.E."/>
            <person name="Spatafora J.W."/>
            <person name="Visel A."/>
            <person name="Grigoriev I.V."/>
        </authorList>
    </citation>
    <scope>NUCLEOTIDE SEQUENCE [LARGE SCALE GENOMIC DNA]</scope>
    <source>
        <strain evidence="12 13">CBS 931.73</strain>
    </source>
</reference>
<evidence type="ECO:0000256" key="4">
    <source>
        <dbReference type="ARBA" id="ARBA00012759"/>
    </source>
</evidence>
<dbReference type="GO" id="GO:0005829">
    <property type="term" value="C:cytosol"/>
    <property type="evidence" value="ECO:0007669"/>
    <property type="project" value="TreeGrafter"/>
</dbReference>
<dbReference type="SUPFAM" id="SSF54001">
    <property type="entry name" value="Cysteine proteinases"/>
    <property type="match status" value="1"/>
</dbReference>
<evidence type="ECO:0000256" key="5">
    <source>
        <dbReference type="ARBA" id="ARBA00022670"/>
    </source>
</evidence>
<dbReference type="InterPro" id="IPR018200">
    <property type="entry name" value="USP_CS"/>
</dbReference>
<evidence type="ECO:0000256" key="8">
    <source>
        <dbReference type="ARBA" id="ARBA00022807"/>
    </source>
</evidence>
<dbReference type="InterPro" id="IPR029346">
    <property type="entry name" value="USP_C"/>
</dbReference>
<dbReference type="GO" id="GO:0140492">
    <property type="term" value="F:metal-dependent deubiquitinase activity"/>
    <property type="evidence" value="ECO:0007669"/>
    <property type="project" value="UniProtKB-ARBA"/>
</dbReference>
<dbReference type="Gene3D" id="2.60.210.10">
    <property type="entry name" value="Apoptosis, Tumor Necrosis Factor Receptor Associated Protein 2, Chain A"/>
    <property type="match status" value="1"/>
</dbReference>
<dbReference type="STRING" id="1314790.A0A1Y1Z2H9"/>
<evidence type="ECO:0000259" key="11">
    <source>
        <dbReference type="PROSITE" id="PS50235"/>
    </source>
</evidence>
<proteinExistence type="inferred from homology"/>
<dbReference type="FunCoup" id="A0A1Y1Z2H9">
    <property type="interactions" value="1864"/>
</dbReference>
<evidence type="ECO:0000256" key="2">
    <source>
        <dbReference type="ARBA" id="ARBA00004123"/>
    </source>
</evidence>
<gene>
    <name evidence="12" type="ORF">K493DRAFT_404679</name>
</gene>
<dbReference type="Gene3D" id="3.10.20.90">
    <property type="entry name" value="Phosphatidylinositol 3-kinase Catalytic Subunit, Chain A, domain 1"/>
    <property type="match status" value="2"/>
</dbReference>
<dbReference type="Pfam" id="PF22486">
    <property type="entry name" value="MATH_2"/>
    <property type="match status" value="1"/>
</dbReference>
<dbReference type="PROSITE" id="PS50235">
    <property type="entry name" value="USP_3"/>
    <property type="match status" value="1"/>
</dbReference>
<evidence type="ECO:0000256" key="6">
    <source>
        <dbReference type="ARBA" id="ARBA00022786"/>
    </source>
</evidence>
<dbReference type="EC" id="3.4.19.12" evidence="4"/>
<dbReference type="PANTHER" id="PTHR24006:SF644">
    <property type="entry name" value="UBIQUITIN CARBOXYL-TERMINAL HYDROLASE 7"/>
    <property type="match status" value="1"/>
</dbReference>
<dbReference type="PANTHER" id="PTHR24006">
    <property type="entry name" value="UBIQUITIN CARBOXYL-TERMINAL HYDROLASE"/>
    <property type="match status" value="1"/>
</dbReference>
<comment type="similarity">
    <text evidence="3">Belongs to the peptidase C19 family.</text>
</comment>
<dbReference type="SUPFAM" id="SSF49599">
    <property type="entry name" value="TRAF domain-like"/>
    <property type="match status" value="1"/>
</dbReference>
<feature type="domain" description="USP" evidence="11">
    <location>
        <begin position="207"/>
        <end position="524"/>
    </location>
</feature>
<dbReference type="FunFam" id="2.60.210.10:FF:000011">
    <property type="entry name" value="Ubiquitin carboxyl-terminal hydrolase 7"/>
    <property type="match status" value="1"/>
</dbReference>